<dbReference type="InterPro" id="IPR037203">
    <property type="entry name" value="T3SS_needle-like_sf"/>
</dbReference>
<evidence type="ECO:0000256" key="5">
    <source>
        <dbReference type="ARBA" id="ARBA00022927"/>
    </source>
</evidence>
<protein>
    <submittedName>
        <fullName evidence="8">Type III secretion system needle filament subunit SctF</fullName>
    </submittedName>
</protein>
<keyword evidence="4" id="KW-0964">Secreted</keyword>
<organism evidence="8 9">
    <name type="scientific">Rouxiella chamberiensis</name>
    <dbReference type="NCBI Taxonomy" id="1513468"/>
    <lineage>
        <taxon>Bacteria</taxon>
        <taxon>Pseudomonadati</taxon>
        <taxon>Pseudomonadota</taxon>
        <taxon>Gammaproteobacteria</taxon>
        <taxon>Enterobacterales</taxon>
        <taxon>Yersiniaceae</taxon>
        <taxon>Rouxiella</taxon>
    </lineage>
</organism>
<dbReference type="Proteomes" id="UP001164712">
    <property type="component" value="Chromosome"/>
</dbReference>
<comment type="subcellular location">
    <subcellularLocation>
        <location evidence="1">Cell surface</location>
    </subcellularLocation>
    <subcellularLocation>
        <location evidence="2">Secreted</location>
    </subcellularLocation>
</comment>
<proteinExistence type="inferred from homology"/>
<evidence type="ECO:0000256" key="2">
    <source>
        <dbReference type="ARBA" id="ARBA00004613"/>
    </source>
</evidence>
<keyword evidence="5" id="KW-0653">Protein transport</keyword>
<dbReference type="InterPro" id="IPR021123">
    <property type="entry name" value="T3SS_needle-like"/>
</dbReference>
<dbReference type="NCBIfam" id="TIGR02105">
    <property type="entry name" value="III_needle"/>
    <property type="match status" value="1"/>
</dbReference>
<evidence type="ECO:0000256" key="4">
    <source>
        <dbReference type="ARBA" id="ARBA00022525"/>
    </source>
</evidence>
<dbReference type="Gene3D" id="1.20.58.90">
    <property type="match status" value="1"/>
</dbReference>
<keyword evidence="9" id="KW-1185">Reference proteome</keyword>
<comment type="similarity">
    <text evidence="7">Belongs to the SctF family.</text>
</comment>
<dbReference type="Pfam" id="PF09392">
    <property type="entry name" value="T3SS_needle_F"/>
    <property type="match status" value="1"/>
</dbReference>
<evidence type="ECO:0000313" key="9">
    <source>
        <dbReference type="Proteomes" id="UP001164712"/>
    </source>
</evidence>
<evidence type="ECO:0000313" key="8">
    <source>
        <dbReference type="EMBL" id="WAT03044.1"/>
    </source>
</evidence>
<dbReference type="InterPro" id="IPR011841">
    <property type="entry name" value="T3SS_needle_YscF"/>
</dbReference>
<dbReference type="EMBL" id="CP114058">
    <property type="protein sequence ID" value="WAT03044.1"/>
    <property type="molecule type" value="Genomic_DNA"/>
</dbReference>
<reference evidence="8" key="1">
    <citation type="submission" date="2022-12" db="EMBL/GenBank/DDBJ databases">
        <title>Complete genome sequence of an Australian strain of Rouxiella badensis DAR84756 and resolution of the R. badensis DSM100043 and R. chamberiensis DSM28324 genomes.</title>
        <authorList>
            <person name="Paul S."/>
            <person name="Anderson P.J."/>
            <person name="Maynard G."/>
            <person name="Dyall-Smith M."/>
            <person name="Kudinha T."/>
        </authorList>
    </citation>
    <scope>NUCLEOTIDE SEQUENCE</scope>
    <source>
        <strain evidence="8">DSM 28324</strain>
    </source>
</reference>
<evidence type="ECO:0000256" key="1">
    <source>
        <dbReference type="ARBA" id="ARBA00004241"/>
    </source>
</evidence>
<keyword evidence="3" id="KW-0813">Transport</keyword>
<accession>A0ABY7HUD3</accession>
<evidence type="ECO:0000256" key="7">
    <source>
        <dbReference type="ARBA" id="ARBA00035658"/>
    </source>
</evidence>
<keyword evidence="6" id="KW-0843">Virulence</keyword>
<name>A0ABY7HUD3_9GAMM</name>
<evidence type="ECO:0000256" key="6">
    <source>
        <dbReference type="ARBA" id="ARBA00023026"/>
    </source>
</evidence>
<gene>
    <name evidence="8" type="primary">sctF</name>
    <name evidence="8" type="ORF">O1V66_09125</name>
</gene>
<sequence>MELSGNFDSGVTGLKTKLNKALENLSGSGTPGAKGSGNSNTSDPVLLAEYQAALSAYTLFCNAQSSSVKAFKDIAAATISNFR</sequence>
<evidence type="ECO:0000256" key="3">
    <source>
        <dbReference type="ARBA" id="ARBA00022448"/>
    </source>
</evidence>
<dbReference type="SUPFAM" id="SSF140129">
    <property type="entry name" value="MxiH-like"/>
    <property type="match status" value="1"/>
</dbReference>